<dbReference type="EMBL" id="DS022303">
    <property type="protein sequence ID" value="OAJ40063.1"/>
    <property type="molecule type" value="Genomic_DNA"/>
</dbReference>
<dbReference type="GO" id="GO:0016020">
    <property type="term" value="C:membrane"/>
    <property type="evidence" value="ECO:0007669"/>
    <property type="project" value="InterPro"/>
</dbReference>
<dbReference type="PANTHER" id="PTHR19229">
    <property type="entry name" value="ATP-BINDING CASSETTE TRANSPORTER SUBFAMILY A ABCA"/>
    <property type="match status" value="1"/>
</dbReference>
<evidence type="ECO:0000313" key="2">
    <source>
        <dbReference type="EMBL" id="OAJ40063.1"/>
    </source>
</evidence>
<evidence type="ECO:0000259" key="1">
    <source>
        <dbReference type="Pfam" id="PF00005"/>
    </source>
</evidence>
<protein>
    <submittedName>
        <fullName evidence="2">ABC transporter A family member 9</fullName>
    </submittedName>
</protein>
<dbReference type="GO" id="GO:0016887">
    <property type="term" value="F:ATP hydrolysis activity"/>
    <property type="evidence" value="ECO:0007669"/>
    <property type="project" value="InterPro"/>
</dbReference>
<dbReference type="Gene3D" id="3.40.50.300">
    <property type="entry name" value="P-loop containing nucleotide triphosphate hydrolases"/>
    <property type="match status" value="1"/>
</dbReference>
<dbReference type="Pfam" id="PF00005">
    <property type="entry name" value="ABC_tran"/>
    <property type="match status" value="1"/>
</dbReference>
<dbReference type="InterPro" id="IPR027417">
    <property type="entry name" value="P-loop_NTPase"/>
</dbReference>
<dbReference type="GO" id="GO:0005319">
    <property type="term" value="F:lipid transporter activity"/>
    <property type="evidence" value="ECO:0007669"/>
    <property type="project" value="TreeGrafter"/>
</dbReference>
<dbReference type="GO" id="GO:0140359">
    <property type="term" value="F:ABC-type transporter activity"/>
    <property type="evidence" value="ECO:0007669"/>
    <property type="project" value="InterPro"/>
</dbReference>
<organism evidence="2 3">
    <name type="scientific">Batrachochytrium dendrobatidis (strain JEL423)</name>
    <dbReference type="NCBI Taxonomy" id="403673"/>
    <lineage>
        <taxon>Eukaryota</taxon>
        <taxon>Fungi</taxon>
        <taxon>Fungi incertae sedis</taxon>
        <taxon>Chytridiomycota</taxon>
        <taxon>Chytridiomycota incertae sedis</taxon>
        <taxon>Chytridiomycetes</taxon>
        <taxon>Rhizophydiales</taxon>
        <taxon>Rhizophydiales incertae sedis</taxon>
        <taxon>Batrachochytrium</taxon>
    </lineage>
</organism>
<reference evidence="2 3" key="1">
    <citation type="submission" date="2006-10" db="EMBL/GenBank/DDBJ databases">
        <title>The Genome Sequence of Batrachochytrium dendrobatidis JEL423.</title>
        <authorList>
            <consortium name="The Broad Institute Genome Sequencing Platform"/>
            <person name="Birren B."/>
            <person name="Lander E."/>
            <person name="Galagan J."/>
            <person name="Cuomo C."/>
            <person name="Devon K."/>
            <person name="Jaffe D."/>
            <person name="Butler J."/>
            <person name="Alvarez P."/>
            <person name="Gnerre S."/>
            <person name="Grabherr M."/>
            <person name="Kleber M."/>
            <person name="Mauceli E."/>
            <person name="Brockman W."/>
            <person name="Young S."/>
            <person name="LaButti K."/>
            <person name="Sykes S."/>
            <person name="DeCaprio D."/>
            <person name="Crawford M."/>
            <person name="Koehrsen M."/>
            <person name="Engels R."/>
            <person name="Montgomery P."/>
            <person name="Pearson M."/>
            <person name="Howarth C."/>
            <person name="Larson L."/>
            <person name="White J."/>
            <person name="O'Leary S."/>
            <person name="Kodira C."/>
            <person name="Zeng Q."/>
            <person name="Yandava C."/>
            <person name="Alvarado L."/>
            <person name="Longcore J."/>
            <person name="James T."/>
        </authorList>
    </citation>
    <scope>NUCLEOTIDE SEQUENCE [LARGE SCALE GENOMIC DNA]</scope>
    <source>
        <strain evidence="2 3">JEL423</strain>
    </source>
</reference>
<name>A0A177WJ04_BATDL</name>
<evidence type="ECO:0000313" key="3">
    <source>
        <dbReference type="Proteomes" id="UP000077115"/>
    </source>
</evidence>
<proteinExistence type="predicted"/>
<dbReference type="Proteomes" id="UP000077115">
    <property type="component" value="Unassembled WGS sequence"/>
</dbReference>
<dbReference type="SUPFAM" id="SSF52540">
    <property type="entry name" value="P-loop containing nucleoside triphosphate hydrolases"/>
    <property type="match status" value="1"/>
</dbReference>
<sequence length="249" mass="27756">MISGVVLPKSGHIYVKSKSGDKVMDITDPFALSMFRQELGVCPQFDVIFESLTVREHLELYCGIKGVTIDGRVGDFISSGQKEAANLKMQYVEAIARDVELYAKLDAYISTLSGGMRRKLSVAIALLGSPRIVLLDEPTTGMDVAAQQRIWSLIRSCKKNRVLIDYTFYGGGRCSCLTKLQCPINYPLGQIQQFSKLCSNFFLLPHSFLSLNTPRVSVEATINSGLPGLNVKDFDYRARSIEIENRERD</sequence>
<dbReference type="STRING" id="403673.A0A177WJ04"/>
<reference evidence="2 3" key="2">
    <citation type="submission" date="2016-05" db="EMBL/GenBank/DDBJ databases">
        <title>Lineage-specific infection strategies underlie the spectrum of fungal disease in amphibians.</title>
        <authorList>
            <person name="Cuomo C.A."/>
            <person name="Farrer R.A."/>
            <person name="James T."/>
            <person name="Longcore J."/>
            <person name="Birren B."/>
        </authorList>
    </citation>
    <scope>NUCLEOTIDE SEQUENCE [LARGE SCALE GENOMIC DNA]</scope>
    <source>
        <strain evidence="2 3">JEL423</strain>
    </source>
</reference>
<dbReference type="eggNOG" id="KOG0059">
    <property type="taxonomic scope" value="Eukaryota"/>
</dbReference>
<dbReference type="PANTHER" id="PTHR19229:SF263">
    <property type="entry name" value="CHROMOSOME UNDETERMINED SCAFFOLD_17, WHOLE GENOME SHOTGUN SEQUENCE"/>
    <property type="match status" value="1"/>
</dbReference>
<gene>
    <name evidence="2" type="ORF">BDEG_23842</name>
</gene>
<dbReference type="AlphaFoldDB" id="A0A177WJ04"/>
<dbReference type="InterPro" id="IPR003439">
    <property type="entry name" value="ABC_transporter-like_ATP-bd"/>
</dbReference>
<accession>A0A177WJ04</accession>
<feature type="domain" description="ABC transporter" evidence="1">
    <location>
        <begin position="1"/>
        <end position="140"/>
    </location>
</feature>
<dbReference type="VEuPathDB" id="FungiDB:BDEG_23842"/>
<dbReference type="GO" id="GO:0005524">
    <property type="term" value="F:ATP binding"/>
    <property type="evidence" value="ECO:0007669"/>
    <property type="project" value="InterPro"/>
</dbReference>
<dbReference type="InterPro" id="IPR026082">
    <property type="entry name" value="ABCA"/>
</dbReference>
<dbReference type="OrthoDB" id="2102429at2759"/>